<protein>
    <submittedName>
        <fullName evidence="1">Uncharacterized protein</fullName>
    </submittedName>
</protein>
<dbReference type="PANTHER" id="PTHR36897">
    <property type="entry name" value="OS10G0351100-LIKE PROTEIN"/>
    <property type="match status" value="1"/>
</dbReference>
<comment type="caution">
    <text evidence="1">The sequence shown here is derived from an EMBL/GenBank/DDBJ whole genome shotgun (WGS) entry which is preliminary data.</text>
</comment>
<dbReference type="PANTHER" id="PTHR36897:SF2">
    <property type="entry name" value="OS10G0350800 PROTEIN"/>
    <property type="match status" value="1"/>
</dbReference>
<keyword evidence="2" id="KW-1185">Reference proteome</keyword>
<reference evidence="1" key="1">
    <citation type="submission" date="2017-08" db="EMBL/GenBank/DDBJ databases">
        <authorList>
            <person name="Polle J.E."/>
            <person name="Barry K."/>
            <person name="Cushman J."/>
            <person name="Schmutz J."/>
            <person name="Tran D."/>
            <person name="Hathwaick L.T."/>
            <person name="Yim W.C."/>
            <person name="Jenkins J."/>
            <person name="Mckie-Krisberg Z.M."/>
            <person name="Prochnik S."/>
            <person name="Lindquist E."/>
            <person name="Dockter R.B."/>
            <person name="Adam C."/>
            <person name="Molina H."/>
            <person name="Bunkerborg J."/>
            <person name="Jin E."/>
            <person name="Buchheim M."/>
            <person name="Magnuson J."/>
        </authorList>
    </citation>
    <scope>NUCLEOTIDE SEQUENCE</scope>
    <source>
        <strain evidence="1">CCAP 19/18</strain>
    </source>
</reference>
<dbReference type="Proteomes" id="UP000815325">
    <property type="component" value="Unassembled WGS sequence"/>
</dbReference>
<dbReference type="EMBL" id="MU070317">
    <property type="protein sequence ID" value="KAF5828351.1"/>
    <property type="molecule type" value="Genomic_DNA"/>
</dbReference>
<evidence type="ECO:0000313" key="2">
    <source>
        <dbReference type="Proteomes" id="UP000815325"/>
    </source>
</evidence>
<sequence>MIRGSCGQASSFHRTALLRQSSKGKRVACARRGYWAGPFGAHSVALPCPHAAKEEHSSRTEDFISLQEVQALARDSGLSISVKDLGPFYRIVCREGDEKGRILALTTGFVAPLFGLMHCDTLQVFTRGMRGGEGERLRGGPLGLGLLVGGATFSYGHSCGCTKAEILAINDDDAWHARLVKYYSYFGFKPVAVVGGNSPLSDIPHMLVWGGVGTRMDADIPGMLAKWTPAFRSKRERLREGTQPAAAE</sequence>
<organism evidence="1 2">
    <name type="scientific">Dunaliella salina</name>
    <name type="common">Green alga</name>
    <name type="synonym">Protococcus salinus</name>
    <dbReference type="NCBI Taxonomy" id="3046"/>
    <lineage>
        <taxon>Eukaryota</taxon>
        <taxon>Viridiplantae</taxon>
        <taxon>Chlorophyta</taxon>
        <taxon>core chlorophytes</taxon>
        <taxon>Chlorophyceae</taxon>
        <taxon>CS clade</taxon>
        <taxon>Chlamydomonadales</taxon>
        <taxon>Dunaliellaceae</taxon>
        <taxon>Dunaliella</taxon>
    </lineage>
</organism>
<name>A0ABZ3KGQ3_DUNSA</name>
<evidence type="ECO:0000313" key="1">
    <source>
        <dbReference type="EMBL" id="KAF5828351.1"/>
    </source>
</evidence>
<proteinExistence type="predicted"/>
<gene>
    <name evidence="1" type="ORF">DUNSADRAFT_17749</name>
</gene>
<accession>A0ABZ3KGQ3</accession>